<sequence>MTTATSATTINATASTITTANNNATIDIQSSTKGPLEIFSHDPQLSFLSNLLDTGKLALYENRYQDAIACFDDALGNIKSHLLSTISLYRAAAFELAGHYQLAYNDACSAIQYANHASAEGYLCAGKLLLLQDNLREAALNYHRGVTHVPRSNPSHSALVNMQQTVAAEIDRRNTWKLPYDVVSHIISLLSLKDRVHFAATSKFWRNYIFKSAAMWHTLDISPKLSTYSTNQLMMAATKQHVRKLKLYSKEALNLVAKYGWENIESLVLDIGDWLGSDALVRHVFQLNHRSLRKLALHKSPLLGSHSFLADALTACPGITHLALDTHPSDNLGPPTINSQSLAPLPDILFAITHLYITDARVVGYLPTLLQRCPKLRHLALAKHNLLRNDSMILRTIHQYCPHICSFRYGIPSLVKSYRPPGLLLSERKKSNGGKSDRGLKYLAYFPYDGSTVDDDLAPVIEANHNTLEAIYLDMSAIVGRSFSSVTALISLGATQLRELQLYNYILTGFGITSPEIAAEHLCGIFQACTSLEVVNLRRVSAVNNDVLDALGSLIHLKRLHLAFKSYSSTSVMFTKEGIRHFFEKTPHLQEFHFHTENPFIADEILYAVGGHQGLQRLELWSDSSLAVKGVSEFAIQMQNSDLTHIVFRAPPYLSVIPTDFAKLGMVKKLMFLELRGYKESGVLKHDLLATFFQQRSLTLNLHGMMERQLTIILKRGQVTEEYLSDQWLDNFHHPRIIPQQVKHAECEQKCASASTEWMW</sequence>
<accession>A0AAD5PII4</accession>
<dbReference type="InterPro" id="IPR036047">
    <property type="entry name" value="F-box-like_dom_sf"/>
</dbReference>
<evidence type="ECO:0000313" key="3">
    <source>
        <dbReference type="Proteomes" id="UP001209540"/>
    </source>
</evidence>
<reference evidence="2" key="1">
    <citation type="journal article" date="2022" name="IScience">
        <title>Evolution of zygomycete secretomes and the origins of terrestrial fungal ecologies.</title>
        <authorList>
            <person name="Chang Y."/>
            <person name="Wang Y."/>
            <person name="Mondo S."/>
            <person name="Ahrendt S."/>
            <person name="Andreopoulos W."/>
            <person name="Barry K."/>
            <person name="Beard J."/>
            <person name="Benny G.L."/>
            <person name="Blankenship S."/>
            <person name="Bonito G."/>
            <person name="Cuomo C."/>
            <person name="Desiro A."/>
            <person name="Gervers K.A."/>
            <person name="Hundley H."/>
            <person name="Kuo A."/>
            <person name="LaButti K."/>
            <person name="Lang B.F."/>
            <person name="Lipzen A."/>
            <person name="O'Donnell K."/>
            <person name="Pangilinan J."/>
            <person name="Reynolds N."/>
            <person name="Sandor L."/>
            <person name="Smith M.E."/>
            <person name="Tsang A."/>
            <person name="Grigoriev I.V."/>
            <person name="Stajich J.E."/>
            <person name="Spatafora J.W."/>
        </authorList>
    </citation>
    <scope>NUCLEOTIDE SEQUENCE</scope>
    <source>
        <strain evidence="2">RSA 2281</strain>
    </source>
</reference>
<comment type="caution">
    <text evidence="2">The sequence shown here is derived from an EMBL/GenBank/DDBJ whole genome shotgun (WGS) entry which is preliminary data.</text>
</comment>
<protein>
    <recommendedName>
        <fullName evidence="1">F-box domain-containing protein</fullName>
    </recommendedName>
</protein>
<evidence type="ECO:0000259" key="1">
    <source>
        <dbReference type="PROSITE" id="PS50181"/>
    </source>
</evidence>
<proteinExistence type="predicted"/>
<dbReference type="Pfam" id="PF12937">
    <property type="entry name" value="F-box-like"/>
    <property type="match status" value="1"/>
</dbReference>
<dbReference type="Proteomes" id="UP001209540">
    <property type="component" value="Unassembled WGS sequence"/>
</dbReference>
<dbReference type="PANTHER" id="PTHR38926:SF5">
    <property type="entry name" value="F-BOX AND LEUCINE-RICH REPEAT PROTEIN 6"/>
    <property type="match status" value="1"/>
</dbReference>
<dbReference type="SMART" id="SM00256">
    <property type="entry name" value="FBOX"/>
    <property type="match status" value="1"/>
</dbReference>
<dbReference type="Gene3D" id="1.25.40.10">
    <property type="entry name" value="Tetratricopeptide repeat domain"/>
    <property type="match status" value="1"/>
</dbReference>
<dbReference type="InterPro" id="IPR011990">
    <property type="entry name" value="TPR-like_helical_dom_sf"/>
</dbReference>
<gene>
    <name evidence="2" type="ORF">BDA99DRAFT_497720</name>
</gene>
<dbReference type="Gene3D" id="3.80.10.10">
    <property type="entry name" value="Ribonuclease Inhibitor"/>
    <property type="match status" value="1"/>
</dbReference>
<dbReference type="InterPro" id="IPR001810">
    <property type="entry name" value="F-box_dom"/>
</dbReference>
<dbReference type="InterPro" id="IPR032675">
    <property type="entry name" value="LRR_dom_sf"/>
</dbReference>
<dbReference type="PROSITE" id="PS50181">
    <property type="entry name" value="FBOX"/>
    <property type="match status" value="1"/>
</dbReference>
<dbReference type="SUPFAM" id="SSF52047">
    <property type="entry name" value="RNI-like"/>
    <property type="match status" value="1"/>
</dbReference>
<dbReference type="CDD" id="cd09917">
    <property type="entry name" value="F-box_SF"/>
    <property type="match status" value="1"/>
</dbReference>
<organism evidence="2 3">
    <name type="scientific">Phascolomyces articulosus</name>
    <dbReference type="NCBI Taxonomy" id="60185"/>
    <lineage>
        <taxon>Eukaryota</taxon>
        <taxon>Fungi</taxon>
        <taxon>Fungi incertae sedis</taxon>
        <taxon>Mucoromycota</taxon>
        <taxon>Mucoromycotina</taxon>
        <taxon>Mucoromycetes</taxon>
        <taxon>Mucorales</taxon>
        <taxon>Lichtheimiaceae</taxon>
        <taxon>Phascolomyces</taxon>
    </lineage>
</organism>
<dbReference type="Gene3D" id="1.20.1280.50">
    <property type="match status" value="1"/>
</dbReference>
<dbReference type="SUPFAM" id="SSF81383">
    <property type="entry name" value="F-box domain"/>
    <property type="match status" value="1"/>
</dbReference>
<evidence type="ECO:0000313" key="2">
    <source>
        <dbReference type="EMBL" id="KAI9274506.1"/>
    </source>
</evidence>
<feature type="domain" description="F-box" evidence="1">
    <location>
        <begin position="172"/>
        <end position="219"/>
    </location>
</feature>
<dbReference type="PANTHER" id="PTHR38926">
    <property type="entry name" value="F-BOX DOMAIN CONTAINING PROTEIN, EXPRESSED"/>
    <property type="match status" value="1"/>
</dbReference>
<name>A0AAD5PII4_9FUNG</name>
<dbReference type="AlphaFoldDB" id="A0AAD5PII4"/>
<reference evidence="2" key="2">
    <citation type="submission" date="2023-02" db="EMBL/GenBank/DDBJ databases">
        <authorList>
            <consortium name="DOE Joint Genome Institute"/>
            <person name="Mondo S.J."/>
            <person name="Chang Y."/>
            <person name="Wang Y."/>
            <person name="Ahrendt S."/>
            <person name="Andreopoulos W."/>
            <person name="Barry K."/>
            <person name="Beard J."/>
            <person name="Benny G.L."/>
            <person name="Blankenship S."/>
            <person name="Bonito G."/>
            <person name="Cuomo C."/>
            <person name="Desiro A."/>
            <person name="Gervers K.A."/>
            <person name="Hundley H."/>
            <person name="Kuo A."/>
            <person name="LaButti K."/>
            <person name="Lang B.F."/>
            <person name="Lipzen A."/>
            <person name="O'Donnell K."/>
            <person name="Pangilinan J."/>
            <person name="Reynolds N."/>
            <person name="Sandor L."/>
            <person name="Smith M.W."/>
            <person name="Tsang A."/>
            <person name="Grigoriev I.V."/>
            <person name="Stajich J.E."/>
            <person name="Spatafora J.W."/>
        </authorList>
    </citation>
    <scope>NUCLEOTIDE SEQUENCE</scope>
    <source>
        <strain evidence="2">RSA 2281</strain>
    </source>
</reference>
<keyword evidence="3" id="KW-1185">Reference proteome</keyword>
<dbReference type="EMBL" id="JAIXMP010000004">
    <property type="protein sequence ID" value="KAI9274506.1"/>
    <property type="molecule type" value="Genomic_DNA"/>
</dbReference>
<dbReference type="SUPFAM" id="SSF48452">
    <property type="entry name" value="TPR-like"/>
    <property type="match status" value="1"/>
</dbReference>